<protein>
    <submittedName>
        <fullName evidence="1">Uncharacterized protein</fullName>
    </submittedName>
</protein>
<dbReference type="EMBL" id="AODM01000021">
    <property type="protein sequence ID" value="EUJ58961.1"/>
    <property type="molecule type" value="Genomic_DNA"/>
</dbReference>
<name>W7DFU8_9LIST</name>
<gene>
    <name evidence="1" type="ORF">MCOL2_06897</name>
</gene>
<dbReference type="PATRIC" id="fig|1265822.4.peg.1408"/>
<comment type="caution">
    <text evidence="1">The sequence shown here is derived from an EMBL/GenBank/DDBJ whole genome shotgun (WGS) entry which is preliminary data.</text>
</comment>
<evidence type="ECO:0000313" key="2">
    <source>
        <dbReference type="Proteomes" id="UP000019241"/>
    </source>
</evidence>
<evidence type="ECO:0000313" key="1">
    <source>
        <dbReference type="EMBL" id="EUJ58961.1"/>
    </source>
</evidence>
<dbReference type="Proteomes" id="UP000019241">
    <property type="component" value="Unassembled WGS sequence"/>
</dbReference>
<organism evidence="1 2">
    <name type="scientific">Listeria fleischmannii FSL S10-1203</name>
    <dbReference type="NCBI Taxonomy" id="1265822"/>
    <lineage>
        <taxon>Bacteria</taxon>
        <taxon>Bacillati</taxon>
        <taxon>Bacillota</taxon>
        <taxon>Bacilli</taxon>
        <taxon>Bacillales</taxon>
        <taxon>Listeriaceae</taxon>
        <taxon>Listeria</taxon>
    </lineage>
</organism>
<proteinExistence type="predicted"/>
<reference evidence="1 2" key="1">
    <citation type="submission" date="2012-12" db="EMBL/GenBank/DDBJ databases">
        <title>Novel taxa of Listeriaceae from agricultural environments in the United States.</title>
        <authorList>
            <person name="den Bakker H.C."/>
            <person name="Allred A."/>
            <person name="Warchocki S."/>
            <person name="Wright E.M."/>
            <person name="Burrell A."/>
            <person name="Nightingale K.K."/>
            <person name="Kephart D."/>
            <person name="Wiedmann M."/>
        </authorList>
    </citation>
    <scope>NUCLEOTIDE SEQUENCE [LARGE SCALE GENOMIC DNA]</scope>
    <source>
        <strain evidence="1 2">FSL S10-1203</strain>
    </source>
</reference>
<dbReference type="AlphaFoldDB" id="W7DFU8"/>
<accession>W7DFU8</accession>
<sequence>MENKPTDLLRQILDVTEKDKRMSEKTKKILSKLPSNFLPKGGFLRQARVKLQNAPEWQKAPFFAIIKPRRIY</sequence>